<evidence type="ECO:0000313" key="2">
    <source>
        <dbReference type="Proteomes" id="UP000320421"/>
    </source>
</evidence>
<name>A0A517PFU8_9PLAN</name>
<sequence length="115" mass="13155">MSLLVNVFKRNPNGEMDFVEVEHHKELAGFESWRNTLYGSPQSESLGLSLLTQLSQADLYCTTPTELDRLSQECLLLLNHLDQYPQDPDSITYRIQNIIDAVKLARETDACVVIW</sequence>
<protein>
    <submittedName>
        <fullName evidence="1">Uncharacterized protein</fullName>
    </submittedName>
</protein>
<dbReference type="RefSeq" id="WP_145179626.1">
    <property type="nucleotide sequence ID" value="NZ_CP036266.1"/>
</dbReference>
<organism evidence="1 2">
    <name type="scientific">Gimesia chilikensis</name>
    <dbReference type="NCBI Taxonomy" id="2605989"/>
    <lineage>
        <taxon>Bacteria</taxon>
        <taxon>Pseudomonadati</taxon>
        <taxon>Planctomycetota</taxon>
        <taxon>Planctomycetia</taxon>
        <taxon>Planctomycetales</taxon>
        <taxon>Planctomycetaceae</taxon>
        <taxon>Gimesia</taxon>
    </lineage>
</organism>
<dbReference type="OrthoDB" id="2617571at2"/>
<dbReference type="AlphaFoldDB" id="A0A517PFU8"/>
<reference evidence="1 2" key="1">
    <citation type="submission" date="2019-02" db="EMBL/GenBank/DDBJ databases">
        <title>Deep-cultivation of Planctomycetes and their phenomic and genomic characterization uncovers novel biology.</title>
        <authorList>
            <person name="Wiegand S."/>
            <person name="Jogler M."/>
            <person name="Boedeker C."/>
            <person name="Pinto D."/>
            <person name="Vollmers J."/>
            <person name="Rivas-Marin E."/>
            <person name="Kohn T."/>
            <person name="Peeters S.H."/>
            <person name="Heuer A."/>
            <person name="Rast P."/>
            <person name="Oberbeckmann S."/>
            <person name="Bunk B."/>
            <person name="Jeske O."/>
            <person name="Meyerdierks A."/>
            <person name="Storesund J.E."/>
            <person name="Kallscheuer N."/>
            <person name="Luecker S."/>
            <person name="Lage O.M."/>
            <person name="Pohl T."/>
            <person name="Merkel B.J."/>
            <person name="Hornburger P."/>
            <person name="Mueller R.-W."/>
            <person name="Bruemmer F."/>
            <person name="Labrenz M."/>
            <person name="Spormann A.M."/>
            <person name="Op den Camp H."/>
            <person name="Overmann J."/>
            <person name="Amann R."/>
            <person name="Jetten M.S.M."/>
            <person name="Mascher T."/>
            <person name="Medema M.H."/>
            <person name="Devos D.P."/>
            <person name="Kaster A.-K."/>
            <person name="Ovreas L."/>
            <person name="Rohde M."/>
            <person name="Galperin M.Y."/>
            <person name="Jogler C."/>
        </authorList>
    </citation>
    <scope>NUCLEOTIDE SEQUENCE [LARGE SCALE GENOMIC DNA]</scope>
    <source>
        <strain evidence="1 2">HG66A1</strain>
    </source>
</reference>
<proteinExistence type="predicted"/>
<accession>A0A517PFU8</accession>
<keyword evidence="2" id="KW-1185">Reference proteome</keyword>
<dbReference type="Proteomes" id="UP000320421">
    <property type="component" value="Chromosome"/>
</dbReference>
<evidence type="ECO:0000313" key="1">
    <source>
        <dbReference type="EMBL" id="QDT18260.1"/>
    </source>
</evidence>
<dbReference type="EMBL" id="CP036266">
    <property type="protein sequence ID" value="QDT18260.1"/>
    <property type="molecule type" value="Genomic_DNA"/>
</dbReference>
<gene>
    <name evidence="1" type="ORF">HG66A1_00190</name>
</gene>